<dbReference type="InterPro" id="IPR000073">
    <property type="entry name" value="AB_hydrolase_1"/>
</dbReference>
<dbReference type="SUPFAM" id="SSF53474">
    <property type="entry name" value="alpha/beta-Hydrolases"/>
    <property type="match status" value="1"/>
</dbReference>
<reference evidence="2 3" key="1">
    <citation type="journal article" date="2015" name="Genome Biol. Evol.">
        <title>Phylogenomic analyses indicate that early fungi evolved digesting cell walls of algal ancestors of land plants.</title>
        <authorList>
            <person name="Chang Y."/>
            <person name="Wang S."/>
            <person name="Sekimoto S."/>
            <person name="Aerts A.L."/>
            <person name="Choi C."/>
            <person name="Clum A."/>
            <person name="LaButti K.M."/>
            <person name="Lindquist E.A."/>
            <person name="Yee Ngan C."/>
            <person name="Ohm R.A."/>
            <person name="Salamov A.A."/>
            <person name="Grigoriev I.V."/>
            <person name="Spatafora J.W."/>
            <person name="Berbee M.L."/>
        </authorList>
    </citation>
    <scope>NUCLEOTIDE SEQUENCE [LARGE SCALE GENOMIC DNA]</scope>
    <source>
        <strain evidence="2 3">JEL478</strain>
    </source>
</reference>
<name>A0A139A1X9_GONPJ</name>
<dbReference type="Proteomes" id="UP000070544">
    <property type="component" value="Unassembled WGS sequence"/>
</dbReference>
<dbReference type="STRING" id="1344416.A0A139A1X9"/>
<dbReference type="Pfam" id="PF00561">
    <property type="entry name" value="Abhydrolase_1"/>
    <property type="match status" value="1"/>
</dbReference>
<dbReference type="InterPro" id="IPR029058">
    <property type="entry name" value="AB_hydrolase_fold"/>
</dbReference>
<evidence type="ECO:0000313" key="3">
    <source>
        <dbReference type="Proteomes" id="UP000070544"/>
    </source>
</evidence>
<keyword evidence="3" id="KW-1185">Reference proteome</keyword>
<sequence>MPFAPVGESRNIPTQLYYEVFGDGPSELHNESPFKEANFPLTICLATLTIYSTEPVRSLFIMGLGGAWVNWDFQSQVLGKAGGQYSVCVFDNRGVGQTGVSESDPGSYTTDMMAQDALEILDTLRWDRAHVIGVSLVVLASPSRVLSLALIATTAGPRKSIDGQKVPLPIFEAQHDEIRFRFTTNLLFPQTWLRSPPSPTYPFTIAHADPSSSSDSATNRDVQRCWWQERLETYPGQSVDGWRRQWSAARGHYVSDEELRGIGDAGVQTVVIVGTSDSVIPPSNSSYLATTIPAQLISLEGGGHGITAQYPVELDSALEDLWHDVERERKERSRRTDTRPLLDIPPPYIPVATMQVGKREVLNQRTDYQSQYNQTDGEDVSACFGPSARHSQVPRHTLNAWNAEGRDGTSTVRQAVPQAYGYACFNRLRYFALSSHSAWWFFRRVPGVGRVESAHIEAVIASGLMGAVASGTYRGRPAVFKLFDKAKRPALIGEFENERDAYIKLKHLQEVLFRFIPGRSGDFSSLSSLSQQMPEQVLPQRSGICTKRDGHTAMFDRKILFFDGHGTVKVIDLGRAEPISEEGLAEAELDVYGGLKR</sequence>
<feature type="domain" description="AB hydrolase-1" evidence="1">
    <location>
        <begin position="59"/>
        <end position="305"/>
    </location>
</feature>
<dbReference type="OrthoDB" id="19657at2759"/>
<evidence type="ECO:0000259" key="1">
    <source>
        <dbReference type="Pfam" id="PF00561"/>
    </source>
</evidence>
<evidence type="ECO:0000313" key="2">
    <source>
        <dbReference type="EMBL" id="KXS10751.1"/>
    </source>
</evidence>
<keyword evidence="2" id="KW-0378">Hydrolase</keyword>
<accession>A0A139A1X9</accession>
<dbReference type="PANTHER" id="PTHR43433:SF5">
    <property type="entry name" value="AB HYDROLASE-1 DOMAIN-CONTAINING PROTEIN"/>
    <property type="match status" value="1"/>
</dbReference>
<dbReference type="AlphaFoldDB" id="A0A139A1X9"/>
<dbReference type="Gene3D" id="3.40.50.1820">
    <property type="entry name" value="alpha/beta hydrolase"/>
    <property type="match status" value="1"/>
</dbReference>
<dbReference type="GO" id="GO:0016787">
    <property type="term" value="F:hydrolase activity"/>
    <property type="evidence" value="ECO:0007669"/>
    <property type="project" value="UniProtKB-KW"/>
</dbReference>
<protein>
    <submittedName>
        <fullName evidence="2">Alpha/beta-hydrolase</fullName>
    </submittedName>
</protein>
<proteinExistence type="predicted"/>
<gene>
    <name evidence="2" type="ORF">M427DRAFT_36744</name>
</gene>
<dbReference type="InterPro" id="IPR050471">
    <property type="entry name" value="AB_hydrolase"/>
</dbReference>
<dbReference type="EMBL" id="KQ965816">
    <property type="protein sequence ID" value="KXS10751.1"/>
    <property type="molecule type" value="Genomic_DNA"/>
</dbReference>
<dbReference type="PANTHER" id="PTHR43433">
    <property type="entry name" value="HYDROLASE, ALPHA/BETA FOLD FAMILY PROTEIN"/>
    <property type="match status" value="1"/>
</dbReference>
<organism evidence="2 3">
    <name type="scientific">Gonapodya prolifera (strain JEL478)</name>
    <name type="common">Monoblepharis prolifera</name>
    <dbReference type="NCBI Taxonomy" id="1344416"/>
    <lineage>
        <taxon>Eukaryota</taxon>
        <taxon>Fungi</taxon>
        <taxon>Fungi incertae sedis</taxon>
        <taxon>Chytridiomycota</taxon>
        <taxon>Chytridiomycota incertae sedis</taxon>
        <taxon>Monoblepharidomycetes</taxon>
        <taxon>Monoblepharidales</taxon>
        <taxon>Gonapodyaceae</taxon>
        <taxon>Gonapodya</taxon>
    </lineage>
</organism>